<proteinExistence type="predicted"/>
<sequence length="306" mass="34446">MAINLVIAVTDGDWFDMLRQRPHLGEVNFWAPSASNFRALRPGELFLFKLHAPRNFIVGGGIFAYANALPCSLAWEAFTEANGAHSAQDMRARIAHYRRTAPNGRSDFEIGCRILTQPFFFEEADLIPVPPSWARNIVSFKTYSTADADGLAVWEAVNDRLTRPQFPGMAEDQGRFGGPHLIQPRLGQGAFRILVTDIYQRRCAVTRERTLPALDAAHIRPYADGGAHEAQNGLLLRRDVHSLFDAGYVTVTPEFRFEVSGRIKEEFENGRDYYALHGRPVCMPPAMAQRPDARALRWHNESCYKG</sequence>
<reference evidence="2 3" key="1">
    <citation type="submission" date="2019-09" db="EMBL/GenBank/DDBJ databases">
        <title>Genome sequence of Roseospira marina, one of the more divergent members of the non-sulfur purple photosynthetic bacterial family, the Rhodospirillaceae.</title>
        <authorList>
            <person name="Meyer T."/>
            <person name="Kyndt J."/>
        </authorList>
    </citation>
    <scope>NUCLEOTIDE SEQUENCE [LARGE SCALE GENOMIC DNA]</scope>
    <source>
        <strain evidence="2 3">DSM 15113</strain>
    </source>
</reference>
<evidence type="ECO:0000313" key="3">
    <source>
        <dbReference type="Proteomes" id="UP000324065"/>
    </source>
</evidence>
<dbReference type="Proteomes" id="UP000324065">
    <property type="component" value="Unassembled WGS sequence"/>
</dbReference>
<keyword evidence="2" id="KW-0540">Nuclease</keyword>
<organism evidence="2 3">
    <name type="scientific">Roseospira marina</name>
    <dbReference type="NCBI Taxonomy" id="140057"/>
    <lineage>
        <taxon>Bacteria</taxon>
        <taxon>Pseudomonadati</taxon>
        <taxon>Pseudomonadota</taxon>
        <taxon>Alphaproteobacteria</taxon>
        <taxon>Rhodospirillales</taxon>
        <taxon>Rhodospirillaceae</taxon>
        <taxon>Roseospira</taxon>
    </lineage>
</organism>
<dbReference type="RefSeq" id="WP_150063835.1">
    <property type="nucleotide sequence ID" value="NZ_JACHII010000025.1"/>
</dbReference>
<name>A0A5M6I8F1_9PROT</name>
<comment type="caution">
    <text evidence="2">The sequence shown here is derived from an EMBL/GenBank/DDBJ whole genome shotgun (WGS) entry which is preliminary data.</text>
</comment>
<gene>
    <name evidence="2" type="ORF">F1188_17970</name>
</gene>
<feature type="domain" description="HNH nuclease" evidence="1">
    <location>
        <begin position="203"/>
        <end position="251"/>
    </location>
</feature>
<evidence type="ECO:0000313" key="2">
    <source>
        <dbReference type="EMBL" id="KAA5603988.1"/>
    </source>
</evidence>
<dbReference type="Pfam" id="PF13391">
    <property type="entry name" value="HNH_2"/>
    <property type="match status" value="1"/>
</dbReference>
<keyword evidence="2" id="KW-0255">Endonuclease</keyword>
<keyword evidence="2" id="KW-0378">Hydrolase</keyword>
<dbReference type="AlphaFoldDB" id="A0A5M6I8F1"/>
<evidence type="ECO:0000259" key="1">
    <source>
        <dbReference type="Pfam" id="PF13391"/>
    </source>
</evidence>
<dbReference type="GO" id="GO:0004519">
    <property type="term" value="F:endonuclease activity"/>
    <property type="evidence" value="ECO:0007669"/>
    <property type="project" value="UniProtKB-KW"/>
</dbReference>
<dbReference type="EMBL" id="VWPJ01000025">
    <property type="protein sequence ID" value="KAA5603988.1"/>
    <property type="molecule type" value="Genomic_DNA"/>
</dbReference>
<accession>A0A5M6I8F1</accession>
<protein>
    <submittedName>
        <fullName evidence="2">HNH endonuclease</fullName>
    </submittedName>
</protein>
<dbReference type="InterPro" id="IPR003615">
    <property type="entry name" value="HNH_nuc"/>
</dbReference>
<dbReference type="OrthoDB" id="529575at2"/>
<keyword evidence="3" id="KW-1185">Reference proteome</keyword>